<dbReference type="EMBL" id="UINC01167461">
    <property type="protein sequence ID" value="SVD69985.1"/>
    <property type="molecule type" value="Genomic_DNA"/>
</dbReference>
<name>A0A382XH98_9ZZZZ</name>
<proteinExistence type="predicted"/>
<feature type="non-terminal residue" evidence="1">
    <location>
        <position position="1"/>
    </location>
</feature>
<gene>
    <name evidence="1" type="ORF">METZ01_LOCUS422839</name>
</gene>
<sequence length="27" mass="2860">LGTANIIGKNTFWIDPLDAKGQGFLLG</sequence>
<protein>
    <submittedName>
        <fullName evidence="1">Uncharacterized protein</fullName>
    </submittedName>
</protein>
<dbReference type="AlphaFoldDB" id="A0A382XH98"/>
<evidence type="ECO:0000313" key="1">
    <source>
        <dbReference type="EMBL" id="SVD69985.1"/>
    </source>
</evidence>
<reference evidence="1" key="1">
    <citation type="submission" date="2018-05" db="EMBL/GenBank/DDBJ databases">
        <authorList>
            <person name="Lanie J.A."/>
            <person name="Ng W.-L."/>
            <person name="Kazmierczak K.M."/>
            <person name="Andrzejewski T.M."/>
            <person name="Davidsen T.M."/>
            <person name="Wayne K.J."/>
            <person name="Tettelin H."/>
            <person name="Glass J.I."/>
            <person name="Rusch D."/>
            <person name="Podicherti R."/>
            <person name="Tsui H.-C.T."/>
            <person name="Winkler M.E."/>
        </authorList>
    </citation>
    <scope>NUCLEOTIDE SEQUENCE</scope>
</reference>
<accession>A0A382XH98</accession>
<organism evidence="1">
    <name type="scientific">marine metagenome</name>
    <dbReference type="NCBI Taxonomy" id="408172"/>
    <lineage>
        <taxon>unclassified sequences</taxon>
        <taxon>metagenomes</taxon>
        <taxon>ecological metagenomes</taxon>
    </lineage>
</organism>